<keyword evidence="5" id="KW-0028">Amino-acid biosynthesis</keyword>
<reference evidence="6 7" key="1">
    <citation type="journal article" date="2015" name="Genome Announc.">
        <title>Expanding the biotechnology potential of lactobacilli through comparative genomics of 213 strains and associated genera.</title>
        <authorList>
            <person name="Sun Z."/>
            <person name="Harris H.M."/>
            <person name="McCann A."/>
            <person name="Guo C."/>
            <person name="Argimon S."/>
            <person name="Zhang W."/>
            <person name="Yang X."/>
            <person name="Jeffery I.B."/>
            <person name="Cooney J.C."/>
            <person name="Kagawa T.F."/>
            <person name="Liu W."/>
            <person name="Song Y."/>
            <person name="Salvetti E."/>
            <person name="Wrobel A."/>
            <person name="Rasinkangas P."/>
            <person name="Parkhill J."/>
            <person name="Rea M.C."/>
            <person name="O'Sullivan O."/>
            <person name="Ritari J."/>
            <person name="Douillard F.P."/>
            <person name="Paul Ross R."/>
            <person name="Yang R."/>
            <person name="Briner A.E."/>
            <person name="Felis G.E."/>
            <person name="de Vos W.M."/>
            <person name="Barrangou R."/>
            <person name="Klaenhammer T.R."/>
            <person name="Caufield P.W."/>
            <person name="Cui Y."/>
            <person name="Zhang H."/>
            <person name="O'Toole P.W."/>
        </authorList>
    </citation>
    <scope>NUCLEOTIDE SEQUENCE [LARGE SCALE GENOMIC DNA]</scope>
    <source>
        <strain evidence="6 7">DSM 20014</strain>
    </source>
</reference>
<dbReference type="Proteomes" id="UP000051673">
    <property type="component" value="Unassembled WGS sequence"/>
</dbReference>
<accession>A0A0R2JRB7</accession>
<evidence type="ECO:0000256" key="5">
    <source>
        <dbReference type="HAMAP-Rule" id="MF_00214"/>
    </source>
</evidence>
<dbReference type="GO" id="GO:0009423">
    <property type="term" value="P:chorismate biosynthetic process"/>
    <property type="evidence" value="ECO:0007669"/>
    <property type="project" value="UniProtKB-UniRule"/>
</dbReference>
<keyword evidence="7" id="KW-1185">Reference proteome</keyword>
<evidence type="ECO:0000313" key="7">
    <source>
        <dbReference type="Proteomes" id="UP000051673"/>
    </source>
</evidence>
<comment type="caution">
    <text evidence="5">Lacks conserved residue(s) required for the propagation of feature annotation.</text>
</comment>
<dbReference type="GO" id="GO:0009073">
    <property type="term" value="P:aromatic amino acid family biosynthetic process"/>
    <property type="evidence" value="ECO:0007669"/>
    <property type="project" value="UniProtKB-KW"/>
</dbReference>
<dbReference type="GO" id="GO:0046279">
    <property type="term" value="P:3,4-dihydroxybenzoate biosynthetic process"/>
    <property type="evidence" value="ECO:0007669"/>
    <property type="project" value="TreeGrafter"/>
</dbReference>
<keyword evidence="3 5" id="KW-0456">Lyase</keyword>
<dbReference type="CDD" id="cd00502">
    <property type="entry name" value="DHQase_I"/>
    <property type="match status" value="1"/>
</dbReference>
<dbReference type="PATRIC" id="fig|1620.3.peg.178"/>
<evidence type="ECO:0000256" key="2">
    <source>
        <dbReference type="ARBA" id="ARBA00023141"/>
    </source>
</evidence>
<dbReference type="Gene3D" id="3.20.20.70">
    <property type="entry name" value="Aldolase class I"/>
    <property type="match status" value="1"/>
</dbReference>
<dbReference type="UniPathway" id="UPA00053">
    <property type="reaction ID" value="UER00086"/>
</dbReference>
<comment type="caution">
    <text evidence="6">The sequence shown here is derived from an EMBL/GenBank/DDBJ whole genome shotgun (WGS) entry which is preliminary data.</text>
</comment>
<dbReference type="EC" id="4.2.1.10" evidence="5"/>
<comment type="catalytic activity">
    <reaction evidence="1 5">
        <text>3-dehydroquinate = 3-dehydroshikimate + H2O</text>
        <dbReference type="Rhea" id="RHEA:21096"/>
        <dbReference type="ChEBI" id="CHEBI:15377"/>
        <dbReference type="ChEBI" id="CHEBI:16630"/>
        <dbReference type="ChEBI" id="CHEBI:32364"/>
        <dbReference type="EC" id="4.2.1.10"/>
    </reaction>
</comment>
<protein>
    <recommendedName>
        <fullName evidence="5">3-dehydroquinate dehydratase</fullName>
        <shortName evidence="5">3-dehydroquinase</shortName>
        <ecNumber evidence="5">4.2.1.10</ecNumber>
    </recommendedName>
    <alternativeName>
        <fullName evidence="5">Type I DHQase</fullName>
    </alternativeName>
    <alternativeName>
        <fullName evidence="5">Type I dehydroquinase</fullName>
        <shortName evidence="5">DHQ1</shortName>
    </alternativeName>
</protein>
<comment type="similarity">
    <text evidence="5">Belongs to the type-I 3-dehydroquinase family.</text>
</comment>
<dbReference type="HAMAP" id="MF_00214">
    <property type="entry name" value="AroD"/>
    <property type="match status" value="1"/>
</dbReference>
<dbReference type="AlphaFoldDB" id="A0A0R2JRB7"/>
<dbReference type="SUPFAM" id="SSF51569">
    <property type="entry name" value="Aldolase"/>
    <property type="match status" value="1"/>
</dbReference>
<evidence type="ECO:0000256" key="3">
    <source>
        <dbReference type="ARBA" id="ARBA00023239"/>
    </source>
</evidence>
<dbReference type="OrthoDB" id="9813659at2"/>
<feature type="binding site" evidence="5">
    <location>
        <position position="228"/>
    </location>
    <ligand>
        <name>3-dehydroquinate</name>
        <dbReference type="ChEBI" id="CHEBI:32364"/>
    </ligand>
</feature>
<dbReference type="PANTHER" id="PTHR43699:SF1">
    <property type="entry name" value="3-DEHYDROQUINATE DEHYDRATASE"/>
    <property type="match status" value="1"/>
</dbReference>
<feature type="active site" description="Schiff-base intermediate with substrate" evidence="5">
    <location>
        <position position="163"/>
    </location>
</feature>
<comment type="function">
    <text evidence="5">Involved in the third step of the chorismate pathway, which leads to the biosynthesis of aromatic amino acids. Catalyzes the cis-dehydration of 3-dehydroquinate (DHQ) and introduces the first double bond of the aromatic ring to yield 3-dehydroshikimate.</text>
</comment>
<gene>
    <name evidence="5" type="primary">aroD</name>
    <name evidence="6" type="ORF">IV67_GL000173</name>
</gene>
<feature type="binding site" evidence="5">
    <location>
        <position position="224"/>
    </location>
    <ligand>
        <name>3-dehydroquinate</name>
        <dbReference type="ChEBI" id="CHEBI:32364"/>
    </ligand>
</feature>
<dbReference type="NCBIfam" id="TIGR01093">
    <property type="entry name" value="aroD"/>
    <property type="match status" value="1"/>
</dbReference>
<dbReference type="PANTHER" id="PTHR43699">
    <property type="entry name" value="3-DEHYDROQUINATE DEHYDRATASE"/>
    <property type="match status" value="1"/>
</dbReference>
<comment type="pathway">
    <text evidence="5">Metabolic intermediate biosynthesis; chorismate biosynthesis; chorismate from D-erythrose 4-phosphate and phosphoenolpyruvate: step 3/7.</text>
</comment>
<organism evidence="6 7">
    <name type="scientific">Weissella minor</name>
    <dbReference type="NCBI Taxonomy" id="1620"/>
    <lineage>
        <taxon>Bacteria</taxon>
        <taxon>Bacillati</taxon>
        <taxon>Bacillota</taxon>
        <taxon>Bacilli</taxon>
        <taxon>Lactobacillales</taxon>
        <taxon>Lactobacillaceae</taxon>
        <taxon>Weissella</taxon>
    </lineage>
</organism>
<dbReference type="FunFam" id="3.20.20.70:FF:000047">
    <property type="entry name" value="3-dehydroquinate dehydratase"/>
    <property type="match status" value="1"/>
</dbReference>
<evidence type="ECO:0000256" key="1">
    <source>
        <dbReference type="ARBA" id="ARBA00001864"/>
    </source>
</evidence>
<dbReference type="InterPro" id="IPR013785">
    <property type="entry name" value="Aldolase_TIM"/>
</dbReference>
<dbReference type="GO" id="GO:0003855">
    <property type="term" value="F:3-dehydroquinate dehydratase activity"/>
    <property type="evidence" value="ECO:0007669"/>
    <property type="project" value="UniProtKB-UniRule"/>
</dbReference>
<keyword evidence="4 5" id="KW-0704">Schiff base</keyword>
<feature type="binding site" evidence="5">
    <location>
        <position position="205"/>
    </location>
    <ligand>
        <name>3-dehydroquinate</name>
        <dbReference type="ChEBI" id="CHEBI:32364"/>
    </ligand>
</feature>
<feature type="binding site" evidence="5">
    <location>
        <begin position="47"/>
        <end position="49"/>
    </location>
    <ligand>
        <name>3-dehydroquinate</name>
        <dbReference type="ChEBI" id="CHEBI:32364"/>
    </ligand>
</feature>
<dbReference type="EMBL" id="JQCD01000024">
    <property type="protein sequence ID" value="KRN76669.1"/>
    <property type="molecule type" value="Genomic_DNA"/>
</dbReference>
<dbReference type="InterPro" id="IPR001381">
    <property type="entry name" value="DHquinase_I"/>
</dbReference>
<name>A0A0R2JRB7_9LACO</name>
<proteinExistence type="inferred from homology"/>
<evidence type="ECO:0000313" key="6">
    <source>
        <dbReference type="EMBL" id="KRN76669.1"/>
    </source>
</evidence>
<feature type="binding site" evidence="5">
    <location>
        <position position="79"/>
    </location>
    <ligand>
        <name>3-dehydroquinate</name>
        <dbReference type="ChEBI" id="CHEBI:32364"/>
    </ligand>
</feature>
<sequence length="241" mass="27053">MRELLKIGAVRAEQTRPLVAVPFQVKDERDFDEQLNQYNQSQADVIEWRLDCWTDLNQLIAALPILLQRFEKPILVTYRTVSEGGQAEYKEDVYRQLYTVAIQNGVDAVDIELEHLADADAVVELARQYEVTTIGSKHVFNVSNFAVAQYLEAAVSEMVDVVKLAILPKTPTDVNELLQATKQVSLQTKKPLITIAMGLLGQKSRLDGWRYGSQLTFASLVDKSAPGQLDLKTVLQHLNAI</sequence>
<dbReference type="RefSeq" id="WP_057787249.1">
    <property type="nucleotide sequence ID" value="NZ_JQCD01000024.1"/>
</dbReference>
<comment type="subunit">
    <text evidence="5">Homodimer.</text>
</comment>
<dbReference type="STRING" id="1620.IV67_GL000173"/>
<dbReference type="Pfam" id="PF01487">
    <property type="entry name" value="DHquinase_I"/>
    <property type="match status" value="1"/>
</dbReference>
<feature type="active site" description="Proton donor/acceptor" evidence="5">
    <location>
        <position position="138"/>
    </location>
</feature>
<evidence type="ECO:0000256" key="4">
    <source>
        <dbReference type="ARBA" id="ARBA00023270"/>
    </source>
</evidence>
<dbReference type="InterPro" id="IPR050146">
    <property type="entry name" value="Type-I_3-dehydroquinase"/>
</dbReference>
<dbReference type="GO" id="GO:0008652">
    <property type="term" value="P:amino acid biosynthetic process"/>
    <property type="evidence" value="ECO:0007669"/>
    <property type="project" value="UniProtKB-KW"/>
</dbReference>
<keyword evidence="2 5" id="KW-0057">Aromatic amino acid biosynthesis</keyword>